<dbReference type="InterPro" id="IPR020806">
    <property type="entry name" value="PKS_PP-bd"/>
</dbReference>
<dbReference type="Pfam" id="PF13193">
    <property type="entry name" value="AMP-binding_C"/>
    <property type="match status" value="1"/>
</dbReference>
<dbReference type="InterPro" id="IPR042099">
    <property type="entry name" value="ANL_N_sf"/>
</dbReference>
<dbReference type="PANTHER" id="PTHR45527:SF1">
    <property type="entry name" value="FATTY ACID SYNTHASE"/>
    <property type="match status" value="1"/>
</dbReference>
<dbReference type="GO" id="GO:0044550">
    <property type="term" value="P:secondary metabolite biosynthetic process"/>
    <property type="evidence" value="ECO:0007669"/>
    <property type="project" value="TreeGrafter"/>
</dbReference>
<dbReference type="Pfam" id="PF00550">
    <property type="entry name" value="PP-binding"/>
    <property type="match status" value="1"/>
</dbReference>
<keyword evidence="2" id="KW-0597">Phosphoprotein</keyword>
<dbReference type="GO" id="GO:0005737">
    <property type="term" value="C:cytoplasm"/>
    <property type="evidence" value="ECO:0007669"/>
    <property type="project" value="TreeGrafter"/>
</dbReference>
<dbReference type="GO" id="GO:0017000">
    <property type="term" value="P:antibiotic biosynthetic process"/>
    <property type="evidence" value="ECO:0007669"/>
    <property type="project" value="UniProtKB-ARBA"/>
</dbReference>
<sequence length="604" mass="64437">MTYRELDEEADLLARRLVSCGAAPEEVVALFLPRGQALITAMLAVAKSGAAFVPIDLEAPRDRIRFVCQDIRPLLVVHLAEQRDPWPVACLDRLILDDPGPAYVGMSVTGDVHRTNVRTEHPAYVLYTSGSTGTPKGVLVTHSGIAGLARTGRELMQACRGSRVLQLATPGFDIAVIELCVALLCGGVLVVAPADRLRPGPALAELCTEQRVTHLMISPTALSVLPTNALPTVKVLVLGAEAVPQALVARWAPGRTVLDGYGPTETTVCATLSNPLDGSVPPPIGRAIPGVRCYVLDAELAQVTIGQVGELYVGGGGLARGYVNSPGATAGRFVANPFSTAGERMYRTGDLVRVLADEELAFAGRSDDQVKLNGIRIEPGEIEAALGAHPEVHACAVSVREDTPGIRSLVAYVVAGTGRLPDASELRAHLRRELPEAVIPSRYVSLAELPRTLNGKIDRRALPGPSTTVAARRLPDGADPMLTEVRRIWCEVLGHDTVGFDEPFFEAGGTSLLLIRLHQRLTAELGLRIEVADLLDHPTIRAFTEHRTPRHSPGRRPQERVDTFDDAPPTAADISVLAPSGLRIEGLLLAQAAELIRAVDSLTA</sequence>
<dbReference type="AlphaFoldDB" id="A0A7W8B3K0"/>
<dbReference type="GO" id="GO:0031177">
    <property type="term" value="F:phosphopantetheine binding"/>
    <property type="evidence" value="ECO:0007669"/>
    <property type="project" value="InterPro"/>
</dbReference>
<dbReference type="SUPFAM" id="SSF47336">
    <property type="entry name" value="ACP-like"/>
    <property type="match status" value="1"/>
</dbReference>
<evidence type="ECO:0000259" key="4">
    <source>
        <dbReference type="PROSITE" id="PS50075"/>
    </source>
</evidence>
<feature type="domain" description="Carrier" evidence="4">
    <location>
        <begin position="476"/>
        <end position="551"/>
    </location>
</feature>
<dbReference type="EMBL" id="JACHJD010000035">
    <property type="protein sequence ID" value="MBB5109710.1"/>
    <property type="molecule type" value="Genomic_DNA"/>
</dbReference>
<dbReference type="InterPro" id="IPR000873">
    <property type="entry name" value="AMP-dep_synth/lig_dom"/>
</dbReference>
<evidence type="ECO:0000256" key="1">
    <source>
        <dbReference type="ARBA" id="ARBA00022450"/>
    </source>
</evidence>
<evidence type="ECO:0000256" key="2">
    <source>
        <dbReference type="ARBA" id="ARBA00022553"/>
    </source>
</evidence>
<proteinExistence type="predicted"/>
<dbReference type="Proteomes" id="UP000549009">
    <property type="component" value="Unassembled WGS sequence"/>
</dbReference>
<dbReference type="Gene3D" id="3.40.50.12780">
    <property type="entry name" value="N-terminal domain of ligase-like"/>
    <property type="match status" value="1"/>
</dbReference>
<dbReference type="SUPFAM" id="SSF56801">
    <property type="entry name" value="Acetyl-CoA synthetase-like"/>
    <property type="match status" value="1"/>
</dbReference>
<evidence type="ECO:0000256" key="3">
    <source>
        <dbReference type="SAM" id="MobiDB-lite"/>
    </source>
</evidence>
<keyword evidence="6" id="KW-1185">Reference proteome</keyword>
<evidence type="ECO:0000313" key="5">
    <source>
        <dbReference type="EMBL" id="MBB5109710.1"/>
    </source>
</evidence>
<dbReference type="PANTHER" id="PTHR45527">
    <property type="entry name" value="NONRIBOSOMAL PEPTIDE SYNTHETASE"/>
    <property type="match status" value="1"/>
</dbReference>
<dbReference type="GO" id="GO:0043041">
    <property type="term" value="P:amino acid activation for nonribosomal peptide biosynthetic process"/>
    <property type="evidence" value="ECO:0007669"/>
    <property type="project" value="TreeGrafter"/>
</dbReference>
<reference evidence="5 6" key="1">
    <citation type="submission" date="2020-08" db="EMBL/GenBank/DDBJ databases">
        <title>Genomic Encyclopedia of Type Strains, Phase III (KMG-III): the genomes of soil and plant-associated and newly described type strains.</title>
        <authorList>
            <person name="Whitman W."/>
        </authorList>
    </citation>
    <scope>NUCLEOTIDE SEQUENCE [LARGE SCALE GENOMIC DNA]</scope>
    <source>
        <strain evidence="5 6">CECT 3146</strain>
    </source>
</reference>
<keyword evidence="1" id="KW-0596">Phosphopantetheine</keyword>
<dbReference type="Gene3D" id="1.10.1200.10">
    <property type="entry name" value="ACP-like"/>
    <property type="match status" value="1"/>
</dbReference>
<organism evidence="5 6">
    <name type="scientific">Streptomyces spectabilis</name>
    <dbReference type="NCBI Taxonomy" id="68270"/>
    <lineage>
        <taxon>Bacteria</taxon>
        <taxon>Bacillati</taxon>
        <taxon>Actinomycetota</taxon>
        <taxon>Actinomycetes</taxon>
        <taxon>Kitasatosporales</taxon>
        <taxon>Streptomycetaceae</taxon>
        <taxon>Streptomyces</taxon>
    </lineage>
</organism>
<dbReference type="Pfam" id="PF00501">
    <property type="entry name" value="AMP-binding"/>
    <property type="match status" value="1"/>
</dbReference>
<dbReference type="InterPro" id="IPR009081">
    <property type="entry name" value="PP-bd_ACP"/>
</dbReference>
<dbReference type="PROSITE" id="PS00455">
    <property type="entry name" value="AMP_BINDING"/>
    <property type="match status" value="1"/>
</dbReference>
<evidence type="ECO:0000313" key="6">
    <source>
        <dbReference type="Proteomes" id="UP000549009"/>
    </source>
</evidence>
<feature type="region of interest" description="Disordered" evidence="3">
    <location>
        <begin position="543"/>
        <end position="566"/>
    </location>
</feature>
<dbReference type="PROSITE" id="PS50075">
    <property type="entry name" value="CARRIER"/>
    <property type="match status" value="1"/>
</dbReference>
<name>A0A7W8B3K0_STRST</name>
<dbReference type="InterPro" id="IPR036736">
    <property type="entry name" value="ACP-like_sf"/>
</dbReference>
<dbReference type="InterPro" id="IPR045851">
    <property type="entry name" value="AMP-bd_C_sf"/>
</dbReference>
<comment type="caution">
    <text evidence="5">The sequence shown here is derived from an EMBL/GenBank/DDBJ whole genome shotgun (WGS) entry which is preliminary data.</text>
</comment>
<gene>
    <name evidence="5" type="ORF">FHS40_008840</name>
</gene>
<dbReference type="Gene3D" id="3.30.300.30">
    <property type="match status" value="1"/>
</dbReference>
<dbReference type="NCBIfam" id="TIGR01733">
    <property type="entry name" value="AA-adenyl-dom"/>
    <property type="match status" value="1"/>
</dbReference>
<dbReference type="SMART" id="SM00823">
    <property type="entry name" value="PKS_PP"/>
    <property type="match status" value="1"/>
</dbReference>
<dbReference type="InterPro" id="IPR025110">
    <property type="entry name" value="AMP-bd_C"/>
</dbReference>
<accession>A0A7W8B3K0</accession>
<dbReference type="InterPro" id="IPR010071">
    <property type="entry name" value="AA_adenyl_dom"/>
</dbReference>
<protein>
    <submittedName>
        <fullName evidence="5">Amino acid adenylation domain-containing protein</fullName>
    </submittedName>
</protein>
<dbReference type="InterPro" id="IPR020845">
    <property type="entry name" value="AMP-binding_CS"/>
</dbReference>